<evidence type="ECO:0000313" key="2">
    <source>
        <dbReference type="Proteomes" id="UP000238523"/>
    </source>
</evidence>
<organism evidence="1 2">
    <name type="scientific">Rhizobium leguminosarum</name>
    <dbReference type="NCBI Taxonomy" id="384"/>
    <lineage>
        <taxon>Bacteria</taxon>
        <taxon>Pseudomonadati</taxon>
        <taxon>Pseudomonadota</taxon>
        <taxon>Alphaproteobacteria</taxon>
        <taxon>Hyphomicrobiales</taxon>
        <taxon>Rhizobiaceae</taxon>
        <taxon>Rhizobium/Agrobacterium group</taxon>
        <taxon>Rhizobium</taxon>
    </lineage>
</organism>
<dbReference type="AlphaFoldDB" id="A0A2K9ZD78"/>
<dbReference type="Proteomes" id="UP000238523">
    <property type="component" value="Plasmid pRLN1"/>
</dbReference>
<proteinExistence type="predicted"/>
<protein>
    <submittedName>
        <fullName evidence="1">Uncharacterized protein</fullName>
    </submittedName>
</protein>
<name>A0A2K9ZD78_RHILE</name>
<sequence length="36" mass="3908">MTKLSPDCLIVGGTSSLIRKFSRKGIAKALSLRVFL</sequence>
<keyword evidence="1" id="KW-0614">Plasmid</keyword>
<reference evidence="1 2" key="1">
    <citation type="submission" date="2017-11" db="EMBL/GenBank/DDBJ databases">
        <title>Complete genome of Rhizobium leguminosarum Norway, an ineffective micro-symbiont.</title>
        <authorList>
            <person name="Hoffrichter A."/>
            <person name="Liang J."/>
            <person name="Brachmann A."/>
            <person name="Marin M."/>
        </authorList>
    </citation>
    <scope>NUCLEOTIDE SEQUENCE [LARGE SCALE GENOMIC DNA]</scope>
    <source>
        <strain evidence="1 2">Norway</strain>
        <plasmid evidence="2">prln1</plasmid>
    </source>
</reference>
<gene>
    <name evidence="1" type="ORF">CUJ84_pRLN1000734</name>
</gene>
<geneLocation type="plasmid" evidence="2">
    <name>prln1</name>
</geneLocation>
<dbReference type="EMBL" id="CP025013">
    <property type="protein sequence ID" value="AUW46189.1"/>
    <property type="molecule type" value="Genomic_DNA"/>
</dbReference>
<accession>A0A2K9ZD78</accession>
<evidence type="ECO:0000313" key="1">
    <source>
        <dbReference type="EMBL" id="AUW46189.1"/>
    </source>
</evidence>